<dbReference type="PANTHER" id="PTHR33977">
    <property type="entry name" value="ZINC ION BINDING PROTEIN"/>
    <property type="match status" value="1"/>
</dbReference>
<dbReference type="HOGENOM" id="CLU_835416_0_0_1"/>
<dbReference type="OMA" id="NEMMWRW"/>
<name>H3GH81_PHYRM</name>
<dbReference type="eggNOG" id="ENOG502RCKW">
    <property type="taxonomic scope" value="Eukaryota"/>
</dbReference>
<dbReference type="EnsemblProtists" id="Phyra75253">
    <property type="protein sequence ID" value="Phyra75253"/>
    <property type="gene ID" value="Phyra75253"/>
</dbReference>
<protein>
    <recommendedName>
        <fullName evidence="1">MULE transposase domain-containing protein</fullName>
    </recommendedName>
</protein>
<dbReference type="EMBL" id="DS566008">
    <property type="status" value="NOT_ANNOTATED_CDS"/>
    <property type="molecule type" value="Genomic_DNA"/>
</dbReference>
<dbReference type="PANTHER" id="PTHR33977:SF1">
    <property type="entry name" value="ZINC ION BINDING PROTEIN"/>
    <property type="match status" value="1"/>
</dbReference>
<evidence type="ECO:0000313" key="3">
    <source>
        <dbReference type="Proteomes" id="UP000005238"/>
    </source>
</evidence>
<dbReference type="Pfam" id="PF10551">
    <property type="entry name" value="MULE"/>
    <property type="match status" value="1"/>
</dbReference>
<dbReference type="InParanoid" id="H3GH81"/>
<reference evidence="2" key="2">
    <citation type="submission" date="2015-06" db="UniProtKB">
        <authorList>
            <consortium name="EnsemblProtists"/>
        </authorList>
    </citation>
    <scope>IDENTIFICATION</scope>
    <source>
        <strain evidence="2">Pr102</strain>
    </source>
</reference>
<dbReference type="Proteomes" id="UP000005238">
    <property type="component" value="Unassembled WGS sequence"/>
</dbReference>
<dbReference type="AlphaFoldDB" id="H3GH81"/>
<proteinExistence type="predicted"/>
<keyword evidence="3" id="KW-1185">Reference proteome</keyword>
<evidence type="ECO:0000259" key="1">
    <source>
        <dbReference type="Pfam" id="PF10551"/>
    </source>
</evidence>
<evidence type="ECO:0000313" key="2">
    <source>
        <dbReference type="EnsemblProtists" id="Phyra75253"/>
    </source>
</evidence>
<organism evidence="2 3">
    <name type="scientific">Phytophthora ramorum</name>
    <name type="common">Sudden oak death agent</name>
    <dbReference type="NCBI Taxonomy" id="164328"/>
    <lineage>
        <taxon>Eukaryota</taxon>
        <taxon>Sar</taxon>
        <taxon>Stramenopiles</taxon>
        <taxon>Oomycota</taxon>
        <taxon>Peronosporomycetes</taxon>
        <taxon>Peronosporales</taxon>
        <taxon>Peronosporaceae</taxon>
        <taxon>Phytophthora</taxon>
    </lineage>
</organism>
<accession>H3GH81</accession>
<reference evidence="3" key="1">
    <citation type="journal article" date="2006" name="Science">
        <title>Phytophthora genome sequences uncover evolutionary origins and mechanisms of pathogenesis.</title>
        <authorList>
            <person name="Tyler B.M."/>
            <person name="Tripathy S."/>
            <person name="Zhang X."/>
            <person name="Dehal P."/>
            <person name="Jiang R.H."/>
            <person name="Aerts A."/>
            <person name="Arredondo F.D."/>
            <person name="Baxter L."/>
            <person name="Bensasson D."/>
            <person name="Beynon J.L."/>
            <person name="Chapman J."/>
            <person name="Damasceno C.M."/>
            <person name="Dorrance A.E."/>
            <person name="Dou D."/>
            <person name="Dickerman A.W."/>
            <person name="Dubchak I.L."/>
            <person name="Garbelotto M."/>
            <person name="Gijzen M."/>
            <person name="Gordon S.G."/>
            <person name="Govers F."/>
            <person name="Grunwald N.J."/>
            <person name="Huang W."/>
            <person name="Ivors K.L."/>
            <person name="Jones R.W."/>
            <person name="Kamoun S."/>
            <person name="Krampis K."/>
            <person name="Lamour K.H."/>
            <person name="Lee M.K."/>
            <person name="McDonald W.H."/>
            <person name="Medina M."/>
            <person name="Meijer H.J."/>
            <person name="Nordberg E.K."/>
            <person name="Maclean D.J."/>
            <person name="Ospina-Giraldo M.D."/>
            <person name="Morris P.F."/>
            <person name="Phuntumart V."/>
            <person name="Putnam N.H."/>
            <person name="Rash S."/>
            <person name="Rose J.K."/>
            <person name="Sakihama Y."/>
            <person name="Salamov A.A."/>
            <person name="Savidor A."/>
            <person name="Scheuring C.F."/>
            <person name="Smith B.M."/>
            <person name="Sobral B.W."/>
            <person name="Terry A."/>
            <person name="Torto-Alalibo T.A."/>
            <person name="Win J."/>
            <person name="Xu Z."/>
            <person name="Zhang H."/>
            <person name="Grigoriev I.V."/>
            <person name="Rokhsar D.S."/>
            <person name="Boore J.L."/>
        </authorList>
    </citation>
    <scope>NUCLEOTIDE SEQUENCE [LARGE SCALE GENOMIC DNA]</scope>
    <source>
        <strain evidence="3">Pr102</strain>
    </source>
</reference>
<feature type="domain" description="MULE transposase" evidence="1">
    <location>
        <begin position="39"/>
        <end position="139"/>
    </location>
</feature>
<sequence length="333" mass="37428">MCSPATPVVGNGSEAKPFVVGISTKKLLRQADRDPSSFVLHIDATYKLTQVGYPVVVVGVSDRARRFHLLAIFIVSQQKEPQFTEVLSLLAQIFLTVTGKPLRVRWAMGDADAAQWNALQDVCGGDDTFRFLVFFFHVAKKIYEKTRVLDAGVASMVLRHLHELHFARSEAEFRQQLEEVQEEWLKLPELTSFVSYFNTVWLNEMMWRWQCYHTPSGFAATNNPVETYNASIKRDVTLRRKLKVGALLDRLLMLEQLNAPMPSAQRTSATNITGSSWNKGNTGCRCPLGNSSDVCLFLYFPKWFGAGSESLRGTSSFSTVPFGMSNMFTSTSE</sequence>
<dbReference type="InterPro" id="IPR018289">
    <property type="entry name" value="MULE_transposase_dom"/>
</dbReference>